<dbReference type="Gene3D" id="3.30.70.270">
    <property type="match status" value="2"/>
</dbReference>
<proteinExistence type="predicted"/>
<evidence type="ECO:0000259" key="2">
    <source>
        <dbReference type="Pfam" id="PF17919"/>
    </source>
</evidence>
<feature type="domain" description="Reverse transcriptase/retrotransposon-derived protein RNase H-like" evidence="2">
    <location>
        <begin position="384"/>
        <end position="436"/>
    </location>
</feature>
<organism evidence="4 5">
    <name type="scientific">Gossypium australe</name>
    <dbReference type="NCBI Taxonomy" id="47621"/>
    <lineage>
        <taxon>Eukaryota</taxon>
        <taxon>Viridiplantae</taxon>
        <taxon>Streptophyta</taxon>
        <taxon>Embryophyta</taxon>
        <taxon>Tracheophyta</taxon>
        <taxon>Spermatophyta</taxon>
        <taxon>Magnoliopsida</taxon>
        <taxon>eudicotyledons</taxon>
        <taxon>Gunneridae</taxon>
        <taxon>Pentapetalae</taxon>
        <taxon>rosids</taxon>
        <taxon>malvids</taxon>
        <taxon>Malvales</taxon>
        <taxon>Malvaceae</taxon>
        <taxon>Malvoideae</taxon>
        <taxon>Gossypium</taxon>
    </lineage>
</organism>
<sequence length="719" mass="82885">MMNVWFTEYLRTNLIVQQPPPPAPQPISDMPQGDEPVRTGKPPLDKIQFVRLSKYAREWVPTEADMCKRFEEGLNEDIKLQIGILELRSGAYYRCGSFNHYLKDCLEKIEKDTNHTSKSSNPASRDGPPRHPDNISGNRGATKDSTIKSEVRAPTMTYVIRAGEDASVPDIITVVNCKQKYIVLKCQNGELLHVESNELDGLSNVISVISAQKYVRKGYDAYFAYVLDTKLSELKIKLVPVVCEFPDVFSKELPGLLPFREVKKDESLRLCIDYRQLNKVTIKNKYPLPRIDDLFDQLKVFMDLMNRIFRLYLDRFVVVFIDDILVYSQDENEHADHLRIVLQPLREKQLYAKFIGHYQRFVKGFSMIASPMTRLLQKDVKFEWFDECQQSFNRLKALLTEAPVLVQPESDKEFVIYSDASLNGLGCVLIEEAQKSDDELQARRVQCESNSDSEFQIGSDDCLLFKGRICVPKNSELVQRILYKAHNGAFGIITASYDTGMEMGKNYHGLCIRIPLSPKKKDAILVIIDRLKKFADFIPVRILDLHPDSGINYKKLWLSEKKIHGVDLVPETEEKVKVIQDSLKAASNSQKSYTDLKRKEIQFQVSDKVFLKVSPWKKILRFGCKGKLSPRFIGPYEIIERIRHVAYRLALPPELERIHNVFHLSMLRRYRSDSSHVISPTEVEIQPDMTYSEEPIKVLARETKELRNKKVALVKVLRQ</sequence>
<dbReference type="Pfam" id="PF24626">
    <property type="entry name" value="SH3_Tf2-1"/>
    <property type="match status" value="1"/>
</dbReference>
<dbReference type="Gene3D" id="3.10.10.10">
    <property type="entry name" value="HIV Type 1 Reverse Transcriptase, subunit A, domain 1"/>
    <property type="match status" value="1"/>
</dbReference>
<accession>A0A5B6UV62</accession>
<evidence type="ECO:0000256" key="1">
    <source>
        <dbReference type="SAM" id="MobiDB-lite"/>
    </source>
</evidence>
<feature type="region of interest" description="Disordered" evidence="1">
    <location>
        <begin position="18"/>
        <end position="42"/>
    </location>
</feature>
<evidence type="ECO:0000259" key="3">
    <source>
        <dbReference type="Pfam" id="PF24626"/>
    </source>
</evidence>
<protein>
    <submittedName>
        <fullName evidence="4">DNA/RNA polymerases superfamily protein</fullName>
    </submittedName>
</protein>
<dbReference type="FunFam" id="3.30.70.270:FF:000020">
    <property type="entry name" value="Transposon Tf2-6 polyprotein-like Protein"/>
    <property type="match status" value="1"/>
</dbReference>
<dbReference type="AlphaFoldDB" id="A0A5B6UV62"/>
<dbReference type="SUPFAM" id="SSF56672">
    <property type="entry name" value="DNA/RNA polymerases"/>
    <property type="match status" value="1"/>
</dbReference>
<keyword evidence="5" id="KW-1185">Reference proteome</keyword>
<dbReference type="CDD" id="cd01647">
    <property type="entry name" value="RT_LTR"/>
    <property type="match status" value="1"/>
</dbReference>
<dbReference type="Proteomes" id="UP000325315">
    <property type="component" value="Unassembled WGS sequence"/>
</dbReference>
<dbReference type="PANTHER" id="PTHR46148">
    <property type="entry name" value="CHROMO DOMAIN-CONTAINING PROTEIN"/>
    <property type="match status" value="1"/>
</dbReference>
<feature type="domain" description="Tf2-1-like SH3-like" evidence="3">
    <location>
        <begin position="607"/>
        <end position="671"/>
    </location>
</feature>
<dbReference type="Pfam" id="PF17919">
    <property type="entry name" value="RT_RNaseH_2"/>
    <property type="match status" value="1"/>
</dbReference>
<dbReference type="InterPro" id="IPR041577">
    <property type="entry name" value="RT_RNaseH_2"/>
</dbReference>
<dbReference type="InterPro" id="IPR043502">
    <property type="entry name" value="DNA/RNA_pol_sf"/>
</dbReference>
<evidence type="ECO:0000313" key="5">
    <source>
        <dbReference type="Proteomes" id="UP000325315"/>
    </source>
</evidence>
<dbReference type="InterPro" id="IPR056924">
    <property type="entry name" value="SH3_Tf2-1"/>
</dbReference>
<dbReference type="EMBL" id="SMMG02000009">
    <property type="protein sequence ID" value="KAA3462021.1"/>
    <property type="molecule type" value="Genomic_DNA"/>
</dbReference>
<gene>
    <name evidence="4" type="ORF">EPI10_028548</name>
</gene>
<dbReference type="PANTHER" id="PTHR46148:SF44">
    <property type="entry name" value="GAG-POL POLYPROTEIN"/>
    <property type="match status" value="1"/>
</dbReference>
<name>A0A5B6UV62_9ROSI</name>
<comment type="caution">
    <text evidence="4">The sequence shown here is derived from an EMBL/GenBank/DDBJ whole genome shotgun (WGS) entry which is preliminary data.</text>
</comment>
<reference evidence="5" key="1">
    <citation type="journal article" date="2019" name="Plant Biotechnol. J.">
        <title>Genome sequencing of the Australian wild diploid species Gossypium australe highlights disease resistance and delayed gland morphogenesis.</title>
        <authorList>
            <person name="Cai Y."/>
            <person name="Cai X."/>
            <person name="Wang Q."/>
            <person name="Wang P."/>
            <person name="Zhang Y."/>
            <person name="Cai C."/>
            <person name="Xu Y."/>
            <person name="Wang K."/>
            <person name="Zhou Z."/>
            <person name="Wang C."/>
            <person name="Geng S."/>
            <person name="Li B."/>
            <person name="Dong Q."/>
            <person name="Hou Y."/>
            <person name="Wang H."/>
            <person name="Ai P."/>
            <person name="Liu Z."/>
            <person name="Yi F."/>
            <person name="Sun M."/>
            <person name="An G."/>
            <person name="Cheng J."/>
            <person name="Zhang Y."/>
            <person name="Shi Q."/>
            <person name="Xie Y."/>
            <person name="Shi X."/>
            <person name="Chang Y."/>
            <person name="Huang F."/>
            <person name="Chen Y."/>
            <person name="Hong S."/>
            <person name="Mi L."/>
            <person name="Sun Q."/>
            <person name="Zhang L."/>
            <person name="Zhou B."/>
            <person name="Peng R."/>
            <person name="Zhang X."/>
            <person name="Liu F."/>
        </authorList>
    </citation>
    <scope>NUCLEOTIDE SEQUENCE [LARGE SCALE GENOMIC DNA]</scope>
    <source>
        <strain evidence="5">cv. PA1801</strain>
    </source>
</reference>
<dbReference type="OrthoDB" id="998764at2759"/>
<dbReference type="InterPro" id="IPR043128">
    <property type="entry name" value="Rev_trsase/Diguanyl_cyclase"/>
</dbReference>
<evidence type="ECO:0000313" key="4">
    <source>
        <dbReference type="EMBL" id="KAA3462021.1"/>
    </source>
</evidence>
<feature type="region of interest" description="Disordered" evidence="1">
    <location>
        <begin position="113"/>
        <end position="147"/>
    </location>
</feature>